<gene>
    <name evidence="1" type="ORF">RDB_LOCUS57843</name>
</gene>
<sequence>MRPTTLSKNALKTMVGGEVQGSWLC</sequence>
<comment type="caution">
    <text evidence="1">The sequence shown here is derived from an EMBL/GenBank/DDBJ whole genome shotgun (WGS) entry which is preliminary data.</text>
</comment>
<evidence type="ECO:0000313" key="2">
    <source>
        <dbReference type="Proteomes" id="UP000663861"/>
    </source>
</evidence>
<name>A0A8H3GH85_9AGAM</name>
<evidence type="ECO:0000313" key="1">
    <source>
        <dbReference type="EMBL" id="CAE6453857.1"/>
    </source>
</evidence>
<dbReference type="Proteomes" id="UP000663861">
    <property type="component" value="Unassembled WGS sequence"/>
</dbReference>
<reference evidence="1" key="1">
    <citation type="submission" date="2021-01" db="EMBL/GenBank/DDBJ databases">
        <authorList>
            <person name="Kaushik A."/>
        </authorList>
    </citation>
    <scope>NUCLEOTIDE SEQUENCE</scope>
    <source>
        <strain evidence="1">AG4-RS23</strain>
    </source>
</reference>
<accession>A0A8H3GH85</accession>
<dbReference type="EMBL" id="CAJMWY010000971">
    <property type="protein sequence ID" value="CAE6453857.1"/>
    <property type="molecule type" value="Genomic_DNA"/>
</dbReference>
<organism evidence="1 2">
    <name type="scientific">Rhizoctonia solani</name>
    <dbReference type="NCBI Taxonomy" id="456999"/>
    <lineage>
        <taxon>Eukaryota</taxon>
        <taxon>Fungi</taxon>
        <taxon>Dikarya</taxon>
        <taxon>Basidiomycota</taxon>
        <taxon>Agaricomycotina</taxon>
        <taxon>Agaricomycetes</taxon>
        <taxon>Cantharellales</taxon>
        <taxon>Ceratobasidiaceae</taxon>
        <taxon>Rhizoctonia</taxon>
    </lineage>
</organism>
<protein>
    <submittedName>
        <fullName evidence="1">Uncharacterized protein</fullName>
    </submittedName>
</protein>
<dbReference type="AlphaFoldDB" id="A0A8H3GH85"/>
<proteinExistence type="predicted"/>